<sequence>MDKKHLSASALSAGLLALAVGFLWLSQALNRESAEPPEMLEVQVIQPEPPPPTPKTQQVVEKTDFRIQVEGDGPAVVMNDMEVDVEVDDPDMPEVQIQATQWTDYKIDLDAYNLADLDSQPSLLTPINIRFPPELKSRGIEKVMLKLEVMIDENGNVTLLDIIDNPYHSLVGEIKRFVDRSQFSPPQKDGKKVRARFIWPLEINS</sequence>
<reference evidence="2" key="1">
    <citation type="submission" date="2022-05" db="EMBL/GenBank/DDBJ databases">
        <authorList>
            <person name="Sun H.-N."/>
        </authorList>
    </citation>
    <scope>NUCLEOTIDE SEQUENCE</scope>
    <source>
        <strain evidence="2">HB14</strain>
    </source>
</reference>
<dbReference type="GO" id="GO:0055085">
    <property type="term" value="P:transmembrane transport"/>
    <property type="evidence" value="ECO:0007669"/>
    <property type="project" value="InterPro"/>
</dbReference>
<dbReference type="EMBL" id="JAMFTH010000007">
    <property type="protein sequence ID" value="MCP8900894.1"/>
    <property type="molecule type" value="Genomic_DNA"/>
</dbReference>
<comment type="caution">
    <text evidence="2">The sequence shown here is derived from an EMBL/GenBank/DDBJ whole genome shotgun (WGS) entry which is preliminary data.</text>
</comment>
<keyword evidence="3" id="KW-1185">Reference proteome</keyword>
<dbReference type="InterPro" id="IPR037682">
    <property type="entry name" value="TonB_C"/>
</dbReference>
<evidence type="ECO:0000313" key="3">
    <source>
        <dbReference type="Proteomes" id="UP001139319"/>
    </source>
</evidence>
<dbReference type="RefSeq" id="WP_253969180.1">
    <property type="nucleotide sequence ID" value="NZ_JAMFTH010000007.1"/>
</dbReference>
<proteinExistence type="predicted"/>
<accession>A0A9X2I1G5</accession>
<dbReference type="Gene3D" id="3.30.1150.10">
    <property type="match status" value="1"/>
</dbReference>
<dbReference type="Pfam" id="PF03544">
    <property type="entry name" value="TonB_C"/>
    <property type="match status" value="1"/>
</dbReference>
<protein>
    <submittedName>
        <fullName evidence="2">Energy transducer TonB</fullName>
    </submittedName>
</protein>
<evidence type="ECO:0000259" key="1">
    <source>
        <dbReference type="Pfam" id="PF03544"/>
    </source>
</evidence>
<name>A0A9X2I1G5_9GAMM</name>
<feature type="domain" description="TonB C-terminal" evidence="1">
    <location>
        <begin position="129"/>
        <end position="198"/>
    </location>
</feature>
<dbReference type="SUPFAM" id="SSF74653">
    <property type="entry name" value="TolA/TonB C-terminal domain"/>
    <property type="match status" value="1"/>
</dbReference>
<gene>
    <name evidence="2" type="ORF">M6D89_16435</name>
</gene>
<dbReference type="AlphaFoldDB" id="A0A9X2I1G5"/>
<dbReference type="Proteomes" id="UP001139319">
    <property type="component" value="Unassembled WGS sequence"/>
</dbReference>
<reference evidence="2" key="2">
    <citation type="submission" date="2023-01" db="EMBL/GenBank/DDBJ databases">
        <title>Gilvimarinus xylanilyticus HB14 isolated from Caulerpa lentillifera aquaculture base in Hainan, China.</title>
        <authorList>
            <person name="Zhang Y.-J."/>
        </authorList>
    </citation>
    <scope>NUCLEOTIDE SEQUENCE</scope>
    <source>
        <strain evidence="2">HB14</strain>
    </source>
</reference>
<evidence type="ECO:0000313" key="2">
    <source>
        <dbReference type="EMBL" id="MCP8900894.1"/>
    </source>
</evidence>
<organism evidence="2 3">
    <name type="scientific">Gilvimarinus xylanilyticus</name>
    <dbReference type="NCBI Taxonomy" id="2944139"/>
    <lineage>
        <taxon>Bacteria</taxon>
        <taxon>Pseudomonadati</taxon>
        <taxon>Pseudomonadota</taxon>
        <taxon>Gammaproteobacteria</taxon>
        <taxon>Cellvibrionales</taxon>
        <taxon>Cellvibrionaceae</taxon>
        <taxon>Gilvimarinus</taxon>
    </lineage>
</organism>